<dbReference type="Pfam" id="PF00857">
    <property type="entry name" value="Isochorismatase"/>
    <property type="match status" value="1"/>
</dbReference>
<name>A0A176QEG8_9MICO</name>
<dbReference type="GO" id="GO:0016787">
    <property type="term" value="F:hydrolase activity"/>
    <property type="evidence" value="ECO:0007669"/>
    <property type="project" value="UniProtKB-KW"/>
</dbReference>
<dbReference type="AlphaFoldDB" id="A0A176QEG8"/>
<sequence length="192" mass="20310">MTSAPLSDLAGAWLLVVDPQRIFADPESQWGSLMFGDIIAPVHHLAERLGPQRTVVTRWVPGRSRVGSWADYFAAWPFADRPDDDPMFALVGQAEEISAHPTVDVPTFGKWGEDLVDVVGPTPTLLVTGVSTDCCVISTVLAAADAGARVVVVTDGCAGSSREHHTAALHVMGLYPPQVVLATSAEVLTALG</sequence>
<dbReference type="EMBL" id="LQZG01000002">
    <property type="protein sequence ID" value="OAB88030.1"/>
    <property type="molecule type" value="Genomic_DNA"/>
</dbReference>
<keyword evidence="4" id="KW-1185">Reference proteome</keyword>
<dbReference type="Gene3D" id="3.40.50.850">
    <property type="entry name" value="Isochorismatase-like"/>
    <property type="match status" value="1"/>
</dbReference>
<dbReference type="PANTHER" id="PTHR43540:SF6">
    <property type="entry name" value="ISOCHORISMATASE-LIKE DOMAIN-CONTAINING PROTEIN"/>
    <property type="match status" value="1"/>
</dbReference>
<reference evidence="3 4" key="1">
    <citation type="submission" date="2016-01" db="EMBL/GenBank/DDBJ databases">
        <title>Janibacter melonis strain CD11_4 genome sequencing and assembly.</title>
        <authorList>
            <person name="Nair G.R."/>
            <person name="Kaur G."/>
            <person name="Chander A.M."/>
            <person name="Mayilraj S."/>
        </authorList>
    </citation>
    <scope>NUCLEOTIDE SEQUENCE [LARGE SCALE GENOMIC DNA]</scope>
    <source>
        <strain evidence="3 4">CD11-4</strain>
    </source>
</reference>
<proteinExistence type="predicted"/>
<protein>
    <recommendedName>
        <fullName evidence="2">Isochorismatase-like domain-containing protein</fullName>
    </recommendedName>
</protein>
<accession>A0A176QEG8</accession>
<keyword evidence="1" id="KW-0378">Hydrolase</keyword>
<dbReference type="RefSeq" id="WP_068273978.1">
    <property type="nucleotide sequence ID" value="NZ_LQZG01000002.1"/>
</dbReference>
<dbReference type="InterPro" id="IPR050272">
    <property type="entry name" value="Isochorismatase-like_hydrls"/>
</dbReference>
<dbReference type="SUPFAM" id="SSF52499">
    <property type="entry name" value="Isochorismatase-like hydrolases"/>
    <property type="match status" value="1"/>
</dbReference>
<gene>
    <name evidence="3" type="ORF">AWH69_08480</name>
</gene>
<feature type="domain" description="Isochorismatase-like" evidence="2">
    <location>
        <begin position="13"/>
        <end position="173"/>
    </location>
</feature>
<dbReference type="Proteomes" id="UP000076976">
    <property type="component" value="Unassembled WGS sequence"/>
</dbReference>
<evidence type="ECO:0000259" key="2">
    <source>
        <dbReference type="Pfam" id="PF00857"/>
    </source>
</evidence>
<organism evidence="3 4">
    <name type="scientific">Janibacter melonis</name>
    <dbReference type="NCBI Taxonomy" id="262209"/>
    <lineage>
        <taxon>Bacteria</taxon>
        <taxon>Bacillati</taxon>
        <taxon>Actinomycetota</taxon>
        <taxon>Actinomycetes</taxon>
        <taxon>Micrococcales</taxon>
        <taxon>Intrasporangiaceae</taxon>
        <taxon>Janibacter</taxon>
    </lineage>
</organism>
<dbReference type="InterPro" id="IPR036380">
    <property type="entry name" value="Isochorismatase-like_sf"/>
</dbReference>
<dbReference type="STRING" id="262209.AWH69_08480"/>
<dbReference type="InterPro" id="IPR000868">
    <property type="entry name" value="Isochorismatase-like_dom"/>
</dbReference>
<evidence type="ECO:0000313" key="4">
    <source>
        <dbReference type="Proteomes" id="UP000076976"/>
    </source>
</evidence>
<evidence type="ECO:0000313" key="3">
    <source>
        <dbReference type="EMBL" id="OAB88030.1"/>
    </source>
</evidence>
<comment type="caution">
    <text evidence="3">The sequence shown here is derived from an EMBL/GenBank/DDBJ whole genome shotgun (WGS) entry which is preliminary data.</text>
</comment>
<evidence type="ECO:0000256" key="1">
    <source>
        <dbReference type="ARBA" id="ARBA00022801"/>
    </source>
</evidence>
<dbReference type="PANTHER" id="PTHR43540">
    <property type="entry name" value="PEROXYUREIDOACRYLATE/UREIDOACRYLATE AMIDOHYDROLASE-RELATED"/>
    <property type="match status" value="1"/>
</dbReference>